<feature type="transmembrane region" description="Helical" evidence="11">
    <location>
        <begin position="12"/>
        <end position="31"/>
    </location>
</feature>
<evidence type="ECO:0000256" key="2">
    <source>
        <dbReference type="ARBA" id="ARBA00007246"/>
    </source>
</evidence>
<dbReference type="PANTHER" id="PTHR38831">
    <property type="entry name" value="TYPE II SECRETION SYSTEM PROTEIN K"/>
    <property type="match status" value="1"/>
</dbReference>
<dbReference type="SUPFAM" id="SSF54523">
    <property type="entry name" value="Pili subunits"/>
    <property type="match status" value="1"/>
</dbReference>
<dbReference type="Pfam" id="PF21687">
    <property type="entry name" value="T2SSK_1st"/>
    <property type="match status" value="1"/>
</dbReference>
<evidence type="ECO:0000256" key="4">
    <source>
        <dbReference type="ARBA" id="ARBA00022475"/>
    </source>
</evidence>
<gene>
    <name evidence="13" type="ORF">DKT75_15080</name>
</gene>
<evidence type="ECO:0000256" key="9">
    <source>
        <dbReference type="ARBA" id="ARBA00023136"/>
    </source>
</evidence>
<dbReference type="Proteomes" id="UP000245506">
    <property type="component" value="Unassembled WGS sequence"/>
</dbReference>
<evidence type="ECO:0000313" key="13">
    <source>
        <dbReference type="EMBL" id="PWQ94616.1"/>
    </source>
</evidence>
<name>A0A317C7P4_9GAMM</name>
<dbReference type="NCBIfam" id="NF037980">
    <property type="entry name" value="T2SS_GspK"/>
    <property type="match status" value="1"/>
</dbReference>
<keyword evidence="8 11" id="KW-1133">Transmembrane helix</keyword>
<dbReference type="InterPro" id="IPR005628">
    <property type="entry name" value="GspK"/>
</dbReference>
<dbReference type="InterPro" id="IPR049031">
    <property type="entry name" value="T2SSK_SAM-like_1st"/>
</dbReference>
<evidence type="ECO:0000256" key="5">
    <source>
        <dbReference type="ARBA" id="ARBA00022519"/>
    </source>
</evidence>
<reference evidence="13 14" key="1">
    <citation type="submission" date="2018-05" db="EMBL/GenBank/DDBJ databases">
        <title>Leucothrix arctica sp. nov., isolated from Arctic seawater.</title>
        <authorList>
            <person name="Choi A."/>
            <person name="Baek K."/>
        </authorList>
    </citation>
    <scope>NUCLEOTIDE SEQUENCE [LARGE SCALE GENOMIC DNA]</scope>
    <source>
        <strain evidence="13 14">IMCC9719</strain>
    </source>
</reference>
<evidence type="ECO:0000313" key="14">
    <source>
        <dbReference type="Proteomes" id="UP000245506"/>
    </source>
</evidence>
<keyword evidence="9 10" id="KW-0472">Membrane</keyword>
<keyword evidence="7" id="KW-0653">Protein transport</keyword>
<dbReference type="InterPro" id="IPR038072">
    <property type="entry name" value="GspK_central_sf"/>
</dbReference>
<keyword evidence="6 11" id="KW-0812">Transmembrane</keyword>
<evidence type="ECO:0000259" key="12">
    <source>
        <dbReference type="Pfam" id="PF21687"/>
    </source>
</evidence>
<evidence type="ECO:0000256" key="7">
    <source>
        <dbReference type="ARBA" id="ARBA00022927"/>
    </source>
</evidence>
<evidence type="ECO:0000256" key="3">
    <source>
        <dbReference type="ARBA" id="ARBA00022448"/>
    </source>
</evidence>
<dbReference type="InterPro" id="IPR045584">
    <property type="entry name" value="Pilin-like"/>
</dbReference>
<keyword evidence="14" id="KW-1185">Reference proteome</keyword>
<evidence type="ECO:0000256" key="11">
    <source>
        <dbReference type="SAM" id="Phobius"/>
    </source>
</evidence>
<keyword evidence="5 10" id="KW-0997">Cell inner membrane</keyword>
<comment type="caution">
    <text evidence="13">The sequence shown here is derived from an EMBL/GenBank/DDBJ whole genome shotgun (WGS) entry which is preliminary data.</text>
</comment>
<dbReference type="InterPro" id="IPR010994">
    <property type="entry name" value="RuvA_2-like"/>
</dbReference>
<organism evidence="13 14">
    <name type="scientific">Leucothrix arctica</name>
    <dbReference type="NCBI Taxonomy" id="1481894"/>
    <lineage>
        <taxon>Bacteria</taxon>
        <taxon>Pseudomonadati</taxon>
        <taxon>Pseudomonadota</taxon>
        <taxon>Gammaproteobacteria</taxon>
        <taxon>Thiotrichales</taxon>
        <taxon>Thiotrichaceae</taxon>
        <taxon>Leucothrix</taxon>
    </lineage>
</organism>
<protein>
    <recommendedName>
        <fullName evidence="10">Type II secretion system protein K</fullName>
    </recommendedName>
</protein>
<keyword evidence="3 10" id="KW-0813">Transport</keyword>
<dbReference type="Gene3D" id="1.10.40.60">
    <property type="entry name" value="EpsJ-like"/>
    <property type="match status" value="2"/>
</dbReference>
<dbReference type="SUPFAM" id="SSF158544">
    <property type="entry name" value="GspK insert domain-like"/>
    <property type="match status" value="1"/>
</dbReference>
<dbReference type="SUPFAM" id="SSF47781">
    <property type="entry name" value="RuvA domain 2-like"/>
    <property type="match status" value="1"/>
</dbReference>
<evidence type="ECO:0000256" key="6">
    <source>
        <dbReference type="ARBA" id="ARBA00022692"/>
    </source>
</evidence>
<dbReference type="PIRSF" id="PIRSF002786">
    <property type="entry name" value="XcpX"/>
    <property type="match status" value="1"/>
</dbReference>
<sequence length="353" mass="38571">MKSQSKQQGAALIIALVIMSIAMAIVTNILFRQQLSTRLSSNIGNLERAYPFATGIEDYARSVLKRDYEDSPDKDDLIDDVWSTPVNTPIDGGTISGRLTDLQAKLNLNNLMAYDPAADSIDPDQTTPALTEAQNQLLDDKFYFDLASANVQALLLVIDPDQEVNSPESFVDIAKDWIDSDSTVSSGGAESSDYQIEDPAYNAANTLMVSPTEINLLKDIDKDNYALLKQHFSTLPEYTLVNVNTADGTTLQAIGFTAEAAENILEVRNESSFASLADFKELAVVQVALEDPDGAEGEETPAVFEQILSVTSQYFLLQGEINIGAARLYINSILHRDGAKVTVISRDFSNQQL</sequence>
<dbReference type="EMBL" id="QGKL01000039">
    <property type="protein sequence ID" value="PWQ94616.1"/>
    <property type="molecule type" value="Genomic_DNA"/>
</dbReference>
<keyword evidence="4 10" id="KW-1003">Cell membrane</keyword>
<comment type="subcellular location">
    <subcellularLocation>
        <location evidence="1 10">Cell inner membrane</location>
    </subcellularLocation>
</comment>
<dbReference type="PANTHER" id="PTHR38831:SF1">
    <property type="entry name" value="TYPE II SECRETION SYSTEM PROTEIN K-RELATED"/>
    <property type="match status" value="1"/>
</dbReference>
<dbReference type="OrthoDB" id="9788973at2"/>
<dbReference type="RefSeq" id="WP_109824265.1">
    <property type="nucleotide sequence ID" value="NZ_QGKL01000039.1"/>
</dbReference>
<dbReference type="GO" id="GO:0005886">
    <property type="term" value="C:plasma membrane"/>
    <property type="evidence" value="ECO:0007669"/>
    <property type="project" value="UniProtKB-SubCell"/>
</dbReference>
<comment type="similarity">
    <text evidence="2 10">Belongs to the GSP K family.</text>
</comment>
<accession>A0A317C7P4</accession>
<proteinExistence type="inferred from homology"/>
<feature type="domain" description="T2SS protein K first SAM-like" evidence="12">
    <location>
        <begin position="104"/>
        <end position="237"/>
    </location>
</feature>
<dbReference type="Gene3D" id="3.30.1300.30">
    <property type="entry name" value="GSPII I/J protein-like"/>
    <property type="match status" value="1"/>
</dbReference>
<dbReference type="GO" id="GO:0009306">
    <property type="term" value="P:protein secretion"/>
    <property type="evidence" value="ECO:0007669"/>
    <property type="project" value="InterPro"/>
</dbReference>
<evidence type="ECO:0000256" key="8">
    <source>
        <dbReference type="ARBA" id="ARBA00022989"/>
    </source>
</evidence>
<evidence type="ECO:0000256" key="1">
    <source>
        <dbReference type="ARBA" id="ARBA00004533"/>
    </source>
</evidence>
<evidence type="ECO:0000256" key="10">
    <source>
        <dbReference type="PIRNR" id="PIRNR002786"/>
    </source>
</evidence>
<dbReference type="AlphaFoldDB" id="A0A317C7P4"/>